<protein>
    <recommendedName>
        <fullName evidence="1">GST N-terminal domain-containing protein</fullName>
    </recommendedName>
</protein>
<dbReference type="PROSITE" id="PS50404">
    <property type="entry name" value="GST_NTER"/>
    <property type="match status" value="1"/>
</dbReference>
<gene>
    <name evidence="2" type="ORF">PRZ48_011121</name>
</gene>
<dbReference type="CDD" id="cd00299">
    <property type="entry name" value="GST_C_family"/>
    <property type="match status" value="1"/>
</dbReference>
<keyword evidence="3" id="KW-1185">Reference proteome</keyword>
<comment type="caution">
    <text evidence="2">The sequence shown here is derived from an EMBL/GenBank/DDBJ whole genome shotgun (WGS) entry which is preliminary data.</text>
</comment>
<dbReference type="Gene3D" id="3.40.30.10">
    <property type="entry name" value="Glutaredoxin"/>
    <property type="match status" value="1"/>
</dbReference>
<dbReference type="InterPro" id="IPR004045">
    <property type="entry name" value="Glutathione_S-Trfase_N"/>
</dbReference>
<sequence length="264" mass="29149">MSPIPVTVYYSHESLASYMLRYTLAIRGPPTNPENEITISEKKVDIHFTMEQASEFYLLNVNPKGKVPALTSPSPLIPSPMPDSLAITNFFSATFPSLKPPSHSTQIDDILNRIHAPLPYFILSFGGHPAAHVPKGFEGAVRGLLERGDLSGEYRRALEYKLSLHTGPDLDVILGPESVKEAEKVMRSFLEYVDGKLPSSQGWLFGLERPSAADAHVVALLVRLKDVGRSYLFPGKIGEYVERVQGTPEWKGVMKGLGTTMIKE</sequence>
<evidence type="ECO:0000313" key="2">
    <source>
        <dbReference type="EMBL" id="KAK4498463.1"/>
    </source>
</evidence>
<evidence type="ECO:0000313" key="3">
    <source>
        <dbReference type="Proteomes" id="UP001305779"/>
    </source>
</evidence>
<name>A0ABR0EBF2_ZASCE</name>
<dbReference type="SUPFAM" id="SSF47616">
    <property type="entry name" value="GST C-terminal domain-like"/>
    <property type="match status" value="1"/>
</dbReference>
<dbReference type="Gene3D" id="1.20.1050.10">
    <property type="match status" value="1"/>
</dbReference>
<organism evidence="2 3">
    <name type="scientific">Zasmidium cellare</name>
    <name type="common">Wine cellar mold</name>
    <name type="synonym">Racodium cellare</name>
    <dbReference type="NCBI Taxonomy" id="395010"/>
    <lineage>
        <taxon>Eukaryota</taxon>
        <taxon>Fungi</taxon>
        <taxon>Dikarya</taxon>
        <taxon>Ascomycota</taxon>
        <taxon>Pezizomycotina</taxon>
        <taxon>Dothideomycetes</taxon>
        <taxon>Dothideomycetidae</taxon>
        <taxon>Mycosphaerellales</taxon>
        <taxon>Mycosphaerellaceae</taxon>
        <taxon>Zasmidium</taxon>
    </lineage>
</organism>
<proteinExistence type="predicted"/>
<feature type="domain" description="GST N-terminal" evidence="1">
    <location>
        <begin position="4"/>
        <end position="99"/>
    </location>
</feature>
<dbReference type="Proteomes" id="UP001305779">
    <property type="component" value="Unassembled WGS sequence"/>
</dbReference>
<reference evidence="2 3" key="1">
    <citation type="journal article" date="2023" name="G3 (Bethesda)">
        <title>A chromosome-level genome assembly of Zasmidium syzygii isolated from banana leaves.</title>
        <authorList>
            <person name="van Westerhoven A.C."/>
            <person name="Mehrabi R."/>
            <person name="Talebi R."/>
            <person name="Steentjes M.B.F."/>
            <person name="Corcolon B."/>
            <person name="Chong P.A."/>
            <person name="Kema G.H.J."/>
            <person name="Seidl M.F."/>
        </authorList>
    </citation>
    <scope>NUCLEOTIDE SEQUENCE [LARGE SCALE GENOMIC DNA]</scope>
    <source>
        <strain evidence="2 3">P124</strain>
    </source>
</reference>
<dbReference type="InterPro" id="IPR036282">
    <property type="entry name" value="Glutathione-S-Trfase_C_sf"/>
</dbReference>
<accession>A0ABR0EBF2</accession>
<evidence type="ECO:0000259" key="1">
    <source>
        <dbReference type="PROSITE" id="PS50404"/>
    </source>
</evidence>
<dbReference type="EMBL" id="JAXOVC010000008">
    <property type="protein sequence ID" value="KAK4498463.1"/>
    <property type="molecule type" value="Genomic_DNA"/>
</dbReference>